<dbReference type="SMART" id="SM00028">
    <property type="entry name" value="TPR"/>
    <property type="match status" value="2"/>
</dbReference>
<accession>Q0EW97</accession>
<protein>
    <submittedName>
        <fullName evidence="2">Uncharacterized protein</fullName>
    </submittedName>
</protein>
<organism evidence="2 3">
    <name type="scientific">Mariprofundus ferrooxydans PV-1</name>
    <dbReference type="NCBI Taxonomy" id="314345"/>
    <lineage>
        <taxon>Bacteria</taxon>
        <taxon>Pseudomonadati</taxon>
        <taxon>Pseudomonadota</taxon>
        <taxon>Candidatius Mariprofundia</taxon>
        <taxon>Mariprofundales</taxon>
        <taxon>Mariprofundaceae</taxon>
        <taxon>Mariprofundus</taxon>
    </lineage>
</organism>
<dbReference type="Gene3D" id="1.25.40.10">
    <property type="entry name" value="Tetratricopeptide repeat domain"/>
    <property type="match status" value="1"/>
</dbReference>
<dbReference type="EMBL" id="AATS01000021">
    <property type="protein sequence ID" value="EAU53574.1"/>
    <property type="molecule type" value="Genomic_DNA"/>
</dbReference>
<feature type="repeat" description="TPR" evidence="1">
    <location>
        <begin position="82"/>
        <end position="115"/>
    </location>
</feature>
<dbReference type="STRING" id="314344.AL013_05680"/>
<dbReference type="PROSITE" id="PS50005">
    <property type="entry name" value="TPR"/>
    <property type="match status" value="1"/>
</dbReference>
<reference evidence="2 3" key="1">
    <citation type="submission" date="2006-09" db="EMBL/GenBank/DDBJ databases">
        <authorList>
            <person name="Emerson D."/>
            <person name="Ferriera S."/>
            <person name="Johnson J."/>
            <person name="Kravitz S."/>
            <person name="Halpern A."/>
            <person name="Remington K."/>
            <person name="Beeson K."/>
            <person name="Tran B."/>
            <person name="Rogers Y.-H."/>
            <person name="Friedman R."/>
            <person name="Venter J.C."/>
        </authorList>
    </citation>
    <scope>NUCLEOTIDE SEQUENCE [LARGE SCALE GENOMIC DNA]</scope>
    <source>
        <strain evidence="2 3">PV-1</strain>
    </source>
</reference>
<dbReference type="SUPFAM" id="SSF48452">
    <property type="entry name" value="TPR-like"/>
    <property type="match status" value="1"/>
</dbReference>
<dbReference type="Proteomes" id="UP000005297">
    <property type="component" value="Unassembled WGS sequence"/>
</dbReference>
<gene>
    <name evidence="2" type="ORF">SPV1_03013</name>
</gene>
<dbReference type="InParanoid" id="Q0EW97"/>
<dbReference type="AlphaFoldDB" id="Q0EW97"/>
<dbReference type="HOGENOM" id="CLU_1925046_0_0_0"/>
<dbReference type="Pfam" id="PF14559">
    <property type="entry name" value="TPR_19"/>
    <property type="match status" value="1"/>
</dbReference>
<dbReference type="InterPro" id="IPR019734">
    <property type="entry name" value="TPR_rpt"/>
</dbReference>
<name>Q0EW97_9PROT</name>
<evidence type="ECO:0000256" key="1">
    <source>
        <dbReference type="PROSITE-ProRule" id="PRU00339"/>
    </source>
</evidence>
<keyword evidence="1" id="KW-0802">TPR repeat</keyword>
<proteinExistence type="predicted"/>
<evidence type="ECO:0000313" key="2">
    <source>
        <dbReference type="EMBL" id="EAU53574.1"/>
    </source>
</evidence>
<keyword evidence="3" id="KW-1185">Reference proteome</keyword>
<dbReference type="InterPro" id="IPR011990">
    <property type="entry name" value="TPR-like_helical_dom_sf"/>
</dbReference>
<comment type="caution">
    <text evidence="2">The sequence shown here is derived from an EMBL/GenBank/DDBJ whole genome shotgun (WGS) entry which is preliminary data.</text>
</comment>
<sequence length="131" mass="14717">MPKPVNWRGVSEGMAAAFAAARNGKLETAEVILRDVLEFAPAEMRAWKLLARIQRKLGHIDAGIASAIRALQLQELNKRHDPAASITLARLLFEQGEHDEALHMLDRLLQLKPGDAVLIQLKEKWLLERPE</sequence>
<evidence type="ECO:0000313" key="3">
    <source>
        <dbReference type="Proteomes" id="UP000005297"/>
    </source>
</evidence>